<keyword evidence="2" id="KW-1185">Reference proteome</keyword>
<proteinExistence type="predicted"/>
<accession>A0A220NQL8</accession>
<evidence type="ECO:0000313" key="2">
    <source>
        <dbReference type="Proteomes" id="UP000223588"/>
    </source>
</evidence>
<dbReference type="EMBL" id="MF346584">
    <property type="protein sequence ID" value="ASJ78943.1"/>
    <property type="molecule type" value="Genomic_DNA"/>
</dbReference>
<evidence type="ECO:0000313" key="1">
    <source>
        <dbReference type="EMBL" id="ASJ78943.1"/>
    </source>
</evidence>
<reference evidence="1 2" key="1">
    <citation type="submission" date="2017-06" db="EMBL/GenBank/DDBJ databases">
        <title>Acinetobacter baumannii phage AbP2.</title>
        <authorList>
            <person name="Yang Z."/>
            <person name="Yin S."/>
            <person name="Jiang B."/>
            <person name="Huang G."/>
            <person name="Peng Y."/>
        </authorList>
    </citation>
    <scope>NUCLEOTIDE SEQUENCE [LARGE SCALE GENOMIC DNA]</scope>
</reference>
<protein>
    <submittedName>
        <fullName evidence="1">Uncharacterized protein</fullName>
    </submittedName>
</protein>
<organism evidence="1 2">
    <name type="scientific">Acinetobacter phage AbP2</name>
    <dbReference type="NCBI Taxonomy" id="2015804"/>
    <lineage>
        <taxon>Viruses</taxon>
        <taxon>Duplodnaviria</taxon>
        <taxon>Heunggongvirae</taxon>
        <taxon>Uroviricota</taxon>
        <taxon>Caudoviricetes</taxon>
        <taxon>Obolenskvirus</taxon>
        <taxon>Obolenskvirus AbP2</taxon>
    </lineage>
</organism>
<dbReference type="Proteomes" id="UP000223588">
    <property type="component" value="Segment"/>
</dbReference>
<name>A0A220NQL8_9CAUD</name>
<sequence>MSLKTLRDKINGSEPLIDGETKEMLIEQWKKIHIELEAKKSLDERNYIEFNKEEDLL</sequence>
<gene>
    <name evidence="1" type="ORF">ABP2_072</name>
</gene>
<dbReference type="OrthoDB" id="25732at10239"/>